<evidence type="ECO:0000256" key="1">
    <source>
        <dbReference type="ARBA" id="ARBA00004651"/>
    </source>
</evidence>
<keyword evidence="7 8" id="KW-0472">Membrane</keyword>
<keyword evidence="4" id="KW-1003">Cell membrane</keyword>
<dbReference type="GO" id="GO:0005886">
    <property type="term" value="C:plasma membrane"/>
    <property type="evidence" value="ECO:0007669"/>
    <property type="project" value="UniProtKB-SubCell"/>
</dbReference>
<dbReference type="GO" id="GO:0022857">
    <property type="term" value="F:transmembrane transporter activity"/>
    <property type="evidence" value="ECO:0007669"/>
    <property type="project" value="InterPro"/>
</dbReference>
<sequence length="352" mass="35870">MTEHLPGVDLGRRPDAGLVVDAARRLPRRRRRTVVAGLAVLLVLTFSARVLLGDFTITVPDFIRILSGEQIPGATFILMESKLPRALLALLVGGSFGLAGALFQSTLRNPLASPDVIGVSMGASASAVFAIVVLDAEGVPLAGAAIVGALAVAALTRWVAGTGTGQSLVLVGVGVATVLGSVIQYFFTRADEWDAHLVLRWLTGSVAQADWATLRLLGAALLVVLPAVAWVSRDMGAAELGPDTAAALGVAPRRTDLVLGLGVVLVAVGVAAAGPIAFVAFVSGPVSRALDGGRTSLVAAALVGACLTIGADYAADYLVGDVNLPVGVVTGAVGAPFLLWLLARDRTGRRAA</sequence>
<feature type="transmembrane region" description="Helical" evidence="8">
    <location>
        <begin position="34"/>
        <end position="52"/>
    </location>
</feature>
<dbReference type="Pfam" id="PF01032">
    <property type="entry name" value="FecCD"/>
    <property type="match status" value="1"/>
</dbReference>
<dbReference type="Proteomes" id="UP000077868">
    <property type="component" value="Chromosome"/>
</dbReference>
<evidence type="ECO:0000313" key="9">
    <source>
        <dbReference type="EMBL" id="ANH40029.1"/>
    </source>
</evidence>
<proteinExistence type="inferred from homology"/>
<feature type="transmembrane region" description="Helical" evidence="8">
    <location>
        <begin position="86"/>
        <end position="104"/>
    </location>
</feature>
<organism evidence="9 10">
    <name type="scientific">Nocardioides dokdonensis FR1436</name>
    <dbReference type="NCBI Taxonomy" id="1300347"/>
    <lineage>
        <taxon>Bacteria</taxon>
        <taxon>Bacillati</taxon>
        <taxon>Actinomycetota</taxon>
        <taxon>Actinomycetes</taxon>
        <taxon>Propionibacteriales</taxon>
        <taxon>Nocardioidaceae</taxon>
        <taxon>Nocardioides</taxon>
    </lineage>
</organism>
<feature type="transmembrane region" description="Helical" evidence="8">
    <location>
        <begin position="257"/>
        <end position="283"/>
    </location>
</feature>
<dbReference type="CDD" id="cd06550">
    <property type="entry name" value="TM_ABC_iron-siderophores_like"/>
    <property type="match status" value="1"/>
</dbReference>
<dbReference type="EMBL" id="CP015079">
    <property type="protein sequence ID" value="ANH40029.1"/>
    <property type="molecule type" value="Genomic_DNA"/>
</dbReference>
<dbReference type="GO" id="GO:0033214">
    <property type="term" value="P:siderophore-iron import into cell"/>
    <property type="evidence" value="ECO:0007669"/>
    <property type="project" value="TreeGrafter"/>
</dbReference>
<name>A0A1A9GNZ3_9ACTN</name>
<evidence type="ECO:0000256" key="4">
    <source>
        <dbReference type="ARBA" id="ARBA00022475"/>
    </source>
</evidence>
<dbReference type="PATRIC" id="fig|1300347.3.peg.3634"/>
<protein>
    <submittedName>
        <fullName evidence="9">Fe(3+) dicitrate transport system permease protein FecD</fullName>
    </submittedName>
</protein>
<keyword evidence="5 8" id="KW-0812">Transmembrane</keyword>
<evidence type="ECO:0000256" key="7">
    <source>
        <dbReference type="ARBA" id="ARBA00023136"/>
    </source>
</evidence>
<dbReference type="AlphaFoldDB" id="A0A1A9GNZ3"/>
<feature type="transmembrane region" description="Helical" evidence="8">
    <location>
        <begin position="326"/>
        <end position="343"/>
    </location>
</feature>
<keyword evidence="6 8" id="KW-1133">Transmembrane helix</keyword>
<accession>A0A1A9GNZ3</accession>
<dbReference type="PANTHER" id="PTHR30472:SF24">
    <property type="entry name" value="FERRIC ENTEROBACTIN TRANSPORT SYSTEM PERMEASE PROTEIN FEPG"/>
    <property type="match status" value="1"/>
</dbReference>
<evidence type="ECO:0000256" key="5">
    <source>
        <dbReference type="ARBA" id="ARBA00022692"/>
    </source>
</evidence>
<gene>
    <name evidence="9" type="primary">fecD</name>
    <name evidence="9" type="ORF">I601_3623</name>
</gene>
<dbReference type="SUPFAM" id="SSF81345">
    <property type="entry name" value="ABC transporter involved in vitamin B12 uptake, BtuC"/>
    <property type="match status" value="1"/>
</dbReference>
<evidence type="ECO:0000256" key="3">
    <source>
        <dbReference type="ARBA" id="ARBA00022448"/>
    </source>
</evidence>
<dbReference type="PANTHER" id="PTHR30472">
    <property type="entry name" value="FERRIC ENTEROBACTIN TRANSPORT SYSTEM PERMEASE PROTEIN"/>
    <property type="match status" value="1"/>
</dbReference>
<comment type="similarity">
    <text evidence="2">Belongs to the binding-protein-dependent transport system permease family. FecCD subfamily.</text>
</comment>
<dbReference type="KEGG" id="ndk:I601_3623"/>
<dbReference type="RefSeq" id="WP_237089459.1">
    <property type="nucleotide sequence ID" value="NZ_CP015079.1"/>
</dbReference>
<comment type="subcellular location">
    <subcellularLocation>
        <location evidence="1">Cell membrane</location>
        <topology evidence="1">Multi-pass membrane protein</topology>
    </subcellularLocation>
</comment>
<evidence type="ECO:0000313" key="10">
    <source>
        <dbReference type="Proteomes" id="UP000077868"/>
    </source>
</evidence>
<dbReference type="InterPro" id="IPR000522">
    <property type="entry name" value="ABC_transptr_permease_BtuC"/>
</dbReference>
<dbReference type="Gene3D" id="1.10.3470.10">
    <property type="entry name" value="ABC transporter involved in vitamin B12 uptake, BtuC"/>
    <property type="match status" value="1"/>
</dbReference>
<keyword evidence="10" id="KW-1185">Reference proteome</keyword>
<feature type="transmembrane region" description="Helical" evidence="8">
    <location>
        <begin position="167"/>
        <end position="187"/>
    </location>
</feature>
<evidence type="ECO:0000256" key="6">
    <source>
        <dbReference type="ARBA" id="ARBA00022989"/>
    </source>
</evidence>
<evidence type="ECO:0000256" key="8">
    <source>
        <dbReference type="SAM" id="Phobius"/>
    </source>
</evidence>
<reference evidence="9 10" key="1">
    <citation type="submission" date="2016-03" db="EMBL/GenBank/DDBJ databases">
        <title>Complete genome sequence of a soil Actinobacterium, Nocardioides dokdonensis FR1436.</title>
        <authorList>
            <person name="Kwon S.-K."/>
            <person name="Kim K."/>
            <person name="Kim J.F."/>
        </authorList>
    </citation>
    <scope>NUCLEOTIDE SEQUENCE [LARGE SCALE GENOMIC DNA]</scope>
    <source>
        <strain evidence="9 10">FR1436</strain>
    </source>
</reference>
<keyword evidence="3" id="KW-0813">Transport</keyword>
<dbReference type="InterPro" id="IPR037294">
    <property type="entry name" value="ABC_BtuC-like"/>
</dbReference>
<evidence type="ECO:0000256" key="2">
    <source>
        <dbReference type="ARBA" id="ARBA00007935"/>
    </source>
</evidence>
<feature type="transmembrane region" description="Helical" evidence="8">
    <location>
        <begin position="116"/>
        <end position="134"/>
    </location>
</feature>
<dbReference type="STRING" id="1300347.I601_3623"/>
<feature type="transmembrane region" description="Helical" evidence="8">
    <location>
        <begin position="140"/>
        <end position="160"/>
    </location>
</feature>